<evidence type="ECO:0000313" key="2">
    <source>
        <dbReference type="EMBL" id="CAD8057504.1"/>
    </source>
</evidence>
<feature type="transmembrane region" description="Helical" evidence="1">
    <location>
        <begin position="47"/>
        <end position="77"/>
    </location>
</feature>
<feature type="transmembrane region" description="Helical" evidence="1">
    <location>
        <begin position="89"/>
        <end position="111"/>
    </location>
</feature>
<dbReference type="AlphaFoldDB" id="A0A8S1L4D9"/>
<dbReference type="EMBL" id="CAJJDM010000025">
    <property type="protein sequence ID" value="CAD8057504.1"/>
    <property type="molecule type" value="Genomic_DNA"/>
</dbReference>
<dbReference type="OMA" id="ILCFNIR"/>
<keyword evidence="1" id="KW-1133">Transmembrane helix</keyword>
<accession>A0A8S1L4D9</accession>
<reference evidence="2" key="1">
    <citation type="submission" date="2021-01" db="EMBL/GenBank/DDBJ databases">
        <authorList>
            <consortium name="Genoscope - CEA"/>
            <person name="William W."/>
        </authorList>
    </citation>
    <scope>NUCLEOTIDE SEQUENCE</scope>
</reference>
<evidence type="ECO:0000256" key="1">
    <source>
        <dbReference type="SAM" id="Phobius"/>
    </source>
</evidence>
<sequence>MVSLKQIQLGQPSKLSDLAIQKIIINQQEQKQEHQKIQYYPKNMEELLINLFLAIKIIYIQMIALFETCIMIIKSLYDSFSEIQKKNGIYYFFELMKNITLIILCFNIRILQLISKIFQQLQQNPVKQQ</sequence>
<keyword evidence="3" id="KW-1185">Reference proteome</keyword>
<protein>
    <recommendedName>
        <fullName evidence="4">Transmembrane protein</fullName>
    </recommendedName>
</protein>
<keyword evidence="1" id="KW-0472">Membrane</keyword>
<name>A0A8S1L4D9_PARPR</name>
<keyword evidence="1" id="KW-0812">Transmembrane</keyword>
<gene>
    <name evidence="2" type="ORF">PPRIM_AZ9-3.1.T0260077</name>
</gene>
<organism evidence="2 3">
    <name type="scientific">Paramecium primaurelia</name>
    <dbReference type="NCBI Taxonomy" id="5886"/>
    <lineage>
        <taxon>Eukaryota</taxon>
        <taxon>Sar</taxon>
        <taxon>Alveolata</taxon>
        <taxon>Ciliophora</taxon>
        <taxon>Intramacronucleata</taxon>
        <taxon>Oligohymenophorea</taxon>
        <taxon>Peniculida</taxon>
        <taxon>Parameciidae</taxon>
        <taxon>Paramecium</taxon>
    </lineage>
</organism>
<dbReference type="Proteomes" id="UP000688137">
    <property type="component" value="Unassembled WGS sequence"/>
</dbReference>
<proteinExistence type="predicted"/>
<comment type="caution">
    <text evidence="2">The sequence shown here is derived from an EMBL/GenBank/DDBJ whole genome shotgun (WGS) entry which is preliminary data.</text>
</comment>
<evidence type="ECO:0008006" key="4">
    <source>
        <dbReference type="Google" id="ProtNLM"/>
    </source>
</evidence>
<evidence type="ECO:0000313" key="3">
    <source>
        <dbReference type="Proteomes" id="UP000688137"/>
    </source>
</evidence>